<dbReference type="InterPro" id="IPR036390">
    <property type="entry name" value="WH_DNA-bd_sf"/>
</dbReference>
<dbReference type="GO" id="GO:0046872">
    <property type="term" value="F:metal ion binding"/>
    <property type="evidence" value="ECO:0007669"/>
    <property type="project" value="UniProtKB-KW"/>
</dbReference>
<evidence type="ECO:0000256" key="5">
    <source>
        <dbReference type="SAM" id="MobiDB-lite"/>
    </source>
</evidence>
<dbReference type="InterPro" id="IPR003150">
    <property type="entry name" value="DNA-bd_RFX"/>
</dbReference>
<dbReference type="InterPro" id="IPR009056">
    <property type="entry name" value="Cyt_c-like_dom"/>
</dbReference>
<dbReference type="PANTHER" id="PTHR12619:SF5">
    <property type="entry name" value="TRANSCRIPTION FACTOR RFX4"/>
    <property type="match status" value="1"/>
</dbReference>
<dbReference type="EMBL" id="KB007932">
    <property type="protein sequence ID" value="ELR19686.1"/>
    <property type="molecule type" value="Genomic_DNA"/>
</dbReference>
<dbReference type="VEuPathDB" id="AmoebaDB:ACA1_199700"/>
<dbReference type="RefSeq" id="XP_004341778.1">
    <property type="nucleotide sequence ID" value="XM_004341730.1"/>
</dbReference>
<dbReference type="GO" id="GO:0000978">
    <property type="term" value="F:RNA polymerase II cis-regulatory region sequence-specific DNA binding"/>
    <property type="evidence" value="ECO:0007669"/>
    <property type="project" value="TreeGrafter"/>
</dbReference>
<protein>
    <submittedName>
        <fullName evidence="8">RFX DNAbinding domain containing protein</fullName>
    </submittedName>
</protein>
<feature type="compositionally biased region" description="Low complexity" evidence="5">
    <location>
        <begin position="290"/>
        <end position="309"/>
    </location>
</feature>
<feature type="region of interest" description="Disordered" evidence="5">
    <location>
        <begin position="168"/>
        <end position="322"/>
    </location>
</feature>
<evidence type="ECO:0000256" key="1">
    <source>
        <dbReference type="ARBA" id="ARBA00022723"/>
    </source>
</evidence>
<dbReference type="SUPFAM" id="SSF46785">
    <property type="entry name" value="Winged helix' DNA-binding domain"/>
    <property type="match status" value="1"/>
</dbReference>
<dbReference type="Pfam" id="PF02257">
    <property type="entry name" value="RFX_DNA_binding"/>
    <property type="match status" value="1"/>
</dbReference>
<dbReference type="PROSITE" id="PS51526">
    <property type="entry name" value="RFX_DBD"/>
    <property type="match status" value="1"/>
</dbReference>
<dbReference type="Gene3D" id="1.10.10.10">
    <property type="entry name" value="Winged helix-like DNA-binding domain superfamily/Winged helix DNA-binding domain"/>
    <property type="match status" value="1"/>
</dbReference>
<dbReference type="GeneID" id="14920513"/>
<dbReference type="Proteomes" id="UP000011083">
    <property type="component" value="Unassembled WGS sequence"/>
</dbReference>
<feature type="region of interest" description="Disordered" evidence="5">
    <location>
        <begin position="424"/>
        <end position="485"/>
    </location>
</feature>
<organism evidence="8 9">
    <name type="scientific">Acanthamoeba castellanii (strain ATCC 30010 / Neff)</name>
    <dbReference type="NCBI Taxonomy" id="1257118"/>
    <lineage>
        <taxon>Eukaryota</taxon>
        <taxon>Amoebozoa</taxon>
        <taxon>Discosea</taxon>
        <taxon>Longamoebia</taxon>
        <taxon>Centramoebida</taxon>
        <taxon>Acanthamoebidae</taxon>
        <taxon>Acanthamoeba</taxon>
    </lineage>
</organism>
<evidence type="ECO:0000313" key="8">
    <source>
        <dbReference type="EMBL" id="ELR19686.1"/>
    </source>
</evidence>
<keyword evidence="3" id="KW-0238">DNA-binding</keyword>
<dbReference type="PROSITE" id="PS51007">
    <property type="entry name" value="CYTC"/>
    <property type="match status" value="1"/>
</dbReference>
<evidence type="ECO:0000313" key="9">
    <source>
        <dbReference type="Proteomes" id="UP000011083"/>
    </source>
</evidence>
<dbReference type="GO" id="GO:0000981">
    <property type="term" value="F:DNA-binding transcription factor activity, RNA polymerase II-specific"/>
    <property type="evidence" value="ECO:0007669"/>
    <property type="project" value="TreeGrafter"/>
</dbReference>
<feature type="compositionally biased region" description="Low complexity" evidence="5">
    <location>
        <begin position="216"/>
        <end position="228"/>
    </location>
</feature>
<sequence>MASTDHLQRKKHMLQVVAWLRENYKVGKSGSTSKNAVYQHYSDMCSERGIEPSINATYFGKLVKRAFPGVQYNRKGPRGNSLQHYTHLKRINHDKLKQQRLVEEASRAVENCGVPEEEALYRLMREKYAEMFAPLAAGLDVARAPHHYAAAPLHPVAAAAALLAADGGGHPSSSSSYARPTRTGLLSPGDAALHGDPRFRAAATSSLHSGASDPDGATGSESPASGSPSLPPPSSSSSSSAAGALGSRFLSSSLSMSTGASPPAGSSYAHLAHPSAHHHHQAGKAATAGFPSSSAHYVVSSSPPSSPGSGHHHHPGGGGGAYAPPGHGHGAFGPAAFAYPPTCPYCHHCLHCYYSGGGGGGAPAAGPPAFSGGGGGHVNAYAPSHHPAGPSSAAAAAAAAAAHLVTAKEASVLAQWVRERPFLPPIGTHGGPSAPRSADSTNVVVDDDDDDDDGRGRRDETDETHSHRRESARAQGPGGRVAGQW</sequence>
<evidence type="ECO:0000256" key="4">
    <source>
        <dbReference type="PROSITE-ProRule" id="PRU00433"/>
    </source>
</evidence>
<dbReference type="GO" id="GO:0020037">
    <property type="term" value="F:heme binding"/>
    <property type="evidence" value="ECO:0007669"/>
    <property type="project" value="InterPro"/>
</dbReference>
<evidence type="ECO:0000259" key="6">
    <source>
        <dbReference type="PROSITE" id="PS51007"/>
    </source>
</evidence>
<feature type="domain" description="RFX-type winged-helix" evidence="7">
    <location>
        <begin position="16"/>
        <end position="92"/>
    </location>
</feature>
<evidence type="ECO:0000256" key="3">
    <source>
        <dbReference type="ARBA" id="ARBA00023125"/>
    </source>
</evidence>
<name>L8H5G4_ACACF</name>
<dbReference type="InterPro" id="IPR036388">
    <property type="entry name" value="WH-like_DNA-bd_sf"/>
</dbReference>
<evidence type="ECO:0000259" key="7">
    <source>
        <dbReference type="PROSITE" id="PS51526"/>
    </source>
</evidence>
<keyword evidence="9" id="KW-1185">Reference proteome</keyword>
<keyword evidence="1 4" id="KW-0479">Metal-binding</keyword>
<dbReference type="KEGG" id="acan:ACA1_199700"/>
<feature type="domain" description="Cytochrome c" evidence="6">
    <location>
        <begin position="328"/>
        <end position="421"/>
    </location>
</feature>
<dbReference type="GO" id="GO:0009055">
    <property type="term" value="F:electron transfer activity"/>
    <property type="evidence" value="ECO:0007669"/>
    <property type="project" value="InterPro"/>
</dbReference>
<evidence type="ECO:0000256" key="2">
    <source>
        <dbReference type="ARBA" id="ARBA00023004"/>
    </source>
</evidence>
<keyword evidence="4" id="KW-0349">Heme</keyword>
<keyword evidence="2 4" id="KW-0408">Iron</keyword>
<dbReference type="InterPro" id="IPR039779">
    <property type="entry name" value="RFX-like"/>
</dbReference>
<feature type="compositionally biased region" description="Basic and acidic residues" evidence="5">
    <location>
        <begin position="454"/>
        <end position="472"/>
    </location>
</feature>
<dbReference type="AlphaFoldDB" id="L8H5G4"/>
<reference evidence="8 9" key="1">
    <citation type="journal article" date="2013" name="Genome Biol.">
        <title>Genome of Acanthamoeba castellanii highlights extensive lateral gene transfer and early evolution of tyrosine kinase signaling.</title>
        <authorList>
            <person name="Clarke M."/>
            <person name="Lohan A.J."/>
            <person name="Liu B."/>
            <person name="Lagkouvardos I."/>
            <person name="Roy S."/>
            <person name="Zafar N."/>
            <person name="Bertelli C."/>
            <person name="Schilde C."/>
            <person name="Kianianmomeni A."/>
            <person name="Burglin T.R."/>
            <person name="Frech C."/>
            <person name="Turcotte B."/>
            <person name="Kopec K.O."/>
            <person name="Synnott J.M."/>
            <person name="Choo C."/>
            <person name="Paponov I."/>
            <person name="Finkler A."/>
            <person name="Soon Heng Tan C."/>
            <person name="Hutchins A.P."/>
            <person name="Weinmeier T."/>
            <person name="Rattei T."/>
            <person name="Chu J.S."/>
            <person name="Gimenez G."/>
            <person name="Irimia M."/>
            <person name="Rigden D.J."/>
            <person name="Fitzpatrick D.A."/>
            <person name="Lorenzo-Morales J."/>
            <person name="Bateman A."/>
            <person name="Chiu C.H."/>
            <person name="Tang P."/>
            <person name="Hegemann P."/>
            <person name="Fromm H."/>
            <person name="Raoult D."/>
            <person name="Greub G."/>
            <person name="Miranda-Saavedra D."/>
            <person name="Chen N."/>
            <person name="Nash P."/>
            <person name="Ginger M.L."/>
            <person name="Horn M."/>
            <person name="Schaap P."/>
            <person name="Caler L."/>
            <person name="Loftus B."/>
        </authorList>
    </citation>
    <scope>NUCLEOTIDE SEQUENCE [LARGE SCALE GENOMIC DNA]</scope>
    <source>
        <strain evidence="8 9">Neff</strain>
    </source>
</reference>
<dbReference type="PANTHER" id="PTHR12619">
    <property type="entry name" value="RFX TRANSCRIPTION FACTOR FAMILY"/>
    <property type="match status" value="1"/>
</dbReference>
<feature type="compositionally biased region" description="Low complexity" evidence="5">
    <location>
        <begin position="235"/>
        <end position="262"/>
    </location>
</feature>
<feature type="compositionally biased region" description="Gly residues" evidence="5">
    <location>
        <begin position="476"/>
        <end position="485"/>
    </location>
</feature>
<accession>L8H5G4</accession>
<gene>
    <name evidence="8" type="ORF">ACA1_199700</name>
</gene>
<proteinExistence type="predicted"/>